<dbReference type="InterPro" id="IPR036688">
    <property type="entry name" value="MoeA_C_domain_IV_sf"/>
</dbReference>
<comment type="catalytic activity">
    <reaction evidence="6">
        <text>adenylyl-molybdopterin + molybdate = Mo-molybdopterin + AMP + H(+)</text>
        <dbReference type="Rhea" id="RHEA:35047"/>
        <dbReference type="ChEBI" id="CHEBI:15378"/>
        <dbReference type="ChEBI" id="CHEBI:36264"/>
        <dbReference type="ChEBI" id="CHEBI:62727"/>
        <dbReference type="ChEBI" id="CHEBI:71302"/>
        <dbReference type="ChEBI" id="CHEBI:456215"/>
        <dbReference type="EC" id="2.10.1.1"/>
    </reaction>
</comment>
<evidence type="ECO:0000313" key="10">
    <source>
        <dbReference type="Proteomes" id="UP001501257"/>
    </source>
</evidence>
<dbReference type="InterPro" id="IPR008284">
    <property type="entry name" value="MoCF_biosynth_CS"/>
</dbReference>
<dbReference type="Gene3D" id="3.40.980.10">
    <property type="entry name" value="MoaB/Mog-like domain"/>
    <property type="match status" value="1"/>
</dbReference>
<feature type="domain" description="MoaB/Mog" evidence="8">
    <location>
        <begin position="175"/>
        <end position="314"/>
    </location>
</feature>
<dbReference type="InterPro" id="IPR036425">
    <property type="entry name" value="MoaB/Mog-like_dom_sf"/>
</dbReference>
<evidence type="ECO:0000256" key="1">
    <source>
        <dbReference type="ARBA" id="ARBA00002901"/>
    </source>
</evidence>
<keyword evidence="7" id="KW-0808">Transferase</keyword>
<evidence type="ECO:0000256" key="3">
    <source>
        <dbReference type="ARBA" id="ARBA00010763"/>
    </source>
</evidence>
<dbReference type="EC" id="2.10.1.1" evidence="7"/>
<dbReference type="Proteomes" id="UP001501257">
    <property type="component" value="Unassembled WGS sequence"/>
</dbReference>
<dbReference type="InterPro" id="IPR036135">
    <property type="entry name" value="MoeA_linker/N_sf"/>
</dbReference>
<gene>
    <name evidence="9" type="ORF">GCM10025778_00560</name>
</gene>
<evidence type="ECO:0000313" key="9">
    <source>
        <dbReference type="EMBL" id="GAA5225526.1"/>
    </source>
</evidence>
<evidence type="ECO:0000256" key="5">
    <source>
        <dbReference type="ARBA" id="ARBA00023150"/>
    </source>
</evidence>
<dbReference type="SUPFAM" id="SSF53218">
    <property type="entry name" value="Molybdenum cofactor biosynthesis proteins"/>
    <property type="match status" value="1"/>
</dbReference>
<dbReference type="Pfam" id="PF00994">
    <property type="entry name" value="MoCF_biosynth"/>
    <property type="match status" value="1"/>
</dbReference>
<keyword evidence="7" id="KW-0460">Magnesium</keyword>
<dbReference type="Pfam" id="PF03454">
    <property type="entry name" value="MoeA_C"/>
    <property type="match status" value="1"/>
</dbReference>
<dbReference type="SMART" id="SM00852">
    <property type="entry name" value="MoCF_biosynth"/>
    <property type="match status" value="1"/>
</dbReference>
<dbReference type="EMBL" id="BAABLK010000002">
    <property type="protein sequence ID" value="GAA5225526.1"/>
    <property type="molecule type" value="Genomic_DNA"/>
</dbReference>
<comment type="similarity">
    <text evidence="3 7">Belongs to the MoeA family.</text>
</comment>
<evidence type="ECO:0000256" key="7">
    <source>
        <dbReference type="RuleBase" id="RU365090"/>
    </source>
</evidence>
<dbReference type="InterPro" id="IPR001453">
    <property type="entry name" value="MoaB/Mog_dom"/>
</dbReference>
<organism evidence="9 10">
    <name type="scientific">Paeniglutamicibacter antarcticus</name>
    <dbReference type="NCBI Taxonomy" id="494023"/>
    <lineage>
        <taxon>Bacteria</taxon>
        <taxon>Bacillati</taxon>
        <taxon>Actinomycetota</taxon>
        <taxon>Actinomycetes</taxon>
        <taxon>Micrococcales</taxon>
        <taxon>Micrococcaceae</taxon>
        <taxon>Paeniglutamicibacter</taxon>
    </lineage>
</organism>
<dbReference type="InterPro" id="IPR038987">
    <property type="entry name" value="MoeA-like"/>
</dbReference>
<dbReference type="SUPFAM" id="SSF63867">
    <property type="entry name" value="MoeA C-terminal domain-like"/>
    <property type="match status" value="1"/>
</dbReference>
<evidence type="ECO:0000256" key="6">
    <source>
        <dbReference type="ARBA" id="ARBA00047317"/>
    </source>
</evidence>
<protein>
    <recommendedName>
        <fullName evidence="7">Molybdopterin molybdenumtransferase</fullName>
        <ecNumber evidence="7">2.10.1.1</ecNumber>
    </recommendedName>
</protein>
<dbReference type="PROSITE" id="PS01078">
    <property type="entry name" value="MOCF_BIOSYNTHESIS_1"/>
    <property type="match status" value="1"/>
</dbReference>
<dbReference type="Gene3D" id="2.170.190.11">
    <property type="entry name" value="Molybdopterin biosynthesis moea protein, domain 3"/>
    <property type="match status" value="1"/>
</dbReference>
<sequence length="397" mass="40765">MNDHHWEAARLAAHELGVSIAGTPETVSLHQVSGRFLAADLETRYPLPHCATSAMDGYAVNGPGPWQLLKPLATNPGAGDEQDIAVGEAAAVVTGSLIPQGATSILRVEHSSLEGNVLSTWRDLPCGADIRPAGIEAAEGETLAVAGTLLRAGVIAAAAVSGHDELLVAATPRVHLVFTGDEVITSGRPAPGQVRDGFSPVLPQVVAALGGGECTTTRIGDTLAATIAALDSPAARAAQIIVTTGGTGFSDRDFVRAAARELDGEEVISSIAMRPGHPSMVSRLPGNRLLVALPGNPLAALMALVTVLDPMLRGACGRELEQVHTAVSATDFPALPGRTRLVPARWIASTNELDTLAPAEHVAPAMLRGLAAADAILVVGPEGTSKGAHVSYLGLPW</sequence>
<dbReference type="InterPro" id="IPR005111">
    <property type="entry name" value="MoeA_C_domain_IV"/>
</dbReference>
<dbReference type="PANTHER" id="PTHR10192:SF5">
    <property type="entry name" value="GEPHYRIN"/>
    <property type="match status" value="1"/>
</dbReference>
<name>A0ABP9TH78_9MICC</name>
<evidence type="ECO:0000256" key="4">
    <source>
        <dbReference type="ARBA" id="ARBA00022505"/>
    </source>
</evidence>
<evidence type="ECO:0000259" key="8">
    <source>
        <dbReference type="SMART" id="SM00852"/>
    </source>
</evidence>
<comment type="pathway">
    <text evidence="2 7">Cofactor biosynthesis; molybdopterin biosynthesis.</text>
</comment>
<comment type="cofactor">
    <cofactor evidence="7">
        <name>Mg(2+)</name>
        <dbReference type="ChEBI" id="CHEBI:18420"/>
    </cofactor>
</comment>
<dbReference type="Gene3D" id="3.90.105.10">
    <property type="entry name" value="Molybdopterin biosynthesis moea protein, domain 2"/>
    <property type="match status" value="1"/>
</dbReference>
<proteinExistence type="inferred from homology"/>
<keyword evidence="4 7" id="KW-0500">Molybdenum</keyword>
<dbReference type="RefSeq" id="WP_210101928.1">
    <property type="nucleotide sequence ID" value="NZ_BAABLK010000002.1"/>
</dbReference>
<keyword evidence="7" id="KW-0479">Metal-binding</keyword>
<keyword evidence="10" id="KW-1185">Reference proteome</keyword>
<evidence type="ECO:0000256" key="2">
    <source>
        <dbReference type="ARBA" id="ARBA00005046"/>
    </source>
</evidence>
<comment type="function">
    <text evidence="1 7">Catalyzes the insertion of molybdate into adenylated molybdopterin with the concomitant release of AMP.</text>
</comment>
<dbReference type="InterPro" id="IPR005110">
    <property type="entry name" value="MoeA_linker/N"/>
</dbReference>
<keyword evidence="5 7" id="KW-0501">Molybdenum cofactor biosynthesis</keyword>
<reference evidence="10" key="1">
    <citation type="journal article" date="2019" name="Int. J. Syst. Evol. Microbiol.">
        <title>The Global Catalogue of Microorganisms (GCM) 10K type strain sequencing project: providing services to taxonomists for standard genome sequencing and annotation.</title>
        <authorList>
            <consortium name="The Broad Institute Genomics Platform"/>
            <consortium name="The Broad Institute Genome Sequencing Center for Infectious Disease"/>
            <person name="Wu L."/>
            <person name="Ma J."/>
        </authorList>
    </citation>
    <scope>NUCLEOTIDE SEQUENCE [LARGE SCALE GENOMIC DNA]</scope>
    <source>
        <strain evidence="10">JCM 18952</strain>
    </source>
</reference>
<dbReference type="PANTHER" id="PTHR10192">
    <property type="entry name" value="MOLYBDOPTERIN BIOSYNTHESIS PROTEIN"/>
    <property type="match status" value="1"/>
</dbReference>
<comment type="caution">
    <text evidence="9">The sequence shown here is derived from an EMBL/GenBank/DDBJ whole genome shotgun (WGS) entry which is preliminary data.</text>
</comment>
<accession>A0ABP9TH78</accession>
<dbReference type="CDD" id="cd00887">
    <property type="entry name" value="MoeA"/>
    <property type="match status" value="1"/>
</dbReference>
<dbReference type="Pfam" id="PF03453">
    <property type="entry name" value="MoeA_N"/>
    <property type="match status" value="1"/>
</dbReference>
<dbReference type="Gene3D" id="2.40.340.10">
    <property type="entry name" value="MoeA, C-terminal, domain IV"/>
    <property type="match status" value="1"/>
</dbReference>
<dbReference type="SUPFAM" id="SSF63882">
    <property type="entry name" value="MoeA N-terminal region -like"/>
    <property type="match status" value="1"/>
</dbReference>